<organism evidence="1 2">
    <name type="scientific">Pyronema omphalodes (strain CBS 100304)</name>
    <name type="common">Pyronema confluens</name>
    <dbReference type="NCBI Taxonomy" id="1076935"/>
    <lineage>
        <taxon>Eukaryota</taxon>
        <taxon>Fungi</taxon>
        <taxon>Dikarya</taxon>
        <taxon>Ascomycota</taxon>
        <taxon>Pezizomycotina</taxon>
        <taxon>Pezizomycetes</taxon>
        <taxon>Pezizales</taxon>
        <taxon>Pyronemataceae</taxon>
        <taxon>Pyronema</taxon>
    </lineage>
</organism>
<accession>U4L396</accession>
<sequence>MIKYLQLCNFAPSSFGTSGVSAGMYTPRVNCTLVGCGTTCGTTLASFS</sequence>
<proteinExistence type="predicted"/>
<gene>
    <name evidence="1" type="ORF">PCON_09591</name>
</gene>
<evidence type="ECO:0000313" key="2">
    <source>
        <dbReference type="Proteomes" id="UP000018144"/>
    </source>
</evidence>
<evidence type="ECO:0000313" key="1">
    <source>
        <dbReference type="EMBL" id="CCX09998.1"/>
    </source>
</evidence>
<reference evidence="1 2" key="1">
    <citation type="journal article" date="2013" name="PLoS Genet.">
        <title>The genome and development-dependent transcriptomes of Pyronema confluens: a window into fungal evolution.</title>
        <authorList>
            <person name="Traeger S."/>
            <person name="Altegoer F."/>
            <person name="Freitag M."/>
            <person name="Gabaldon T."/>
            <person name="Kempken F."/>
            <person name="Kumar A."/>
            <person name="Marcet-Houben M."/>
            <person name="Poggeler S."/>
            <person name="Stajich J.E."/>
            <person name="Nowrousian M."/>
        </authorList>
    </citation>
    <scope>NUCLEOTIDE SEQUENCE [LARGE SCALE GENOMIC DNA]</scope>
    <source>
        <strain evidence="2">CBS 100304</strain>
        <tissue evidence="1">Vegetative mycelium</tissue>
    </source>
</reference>
<dbReference type="AlphaFoldDB" id="U4L396"/>
<name>U4L396_PYROM</name>
<protein>
    <submittedName>
        <fullName evidence="1">Uncharacterized protein</fullName>
    </submittedName>
</protein>
<dbReference type="Proteomes" id="UP000018144">
    <property type="component" value="Unassembled WGS sequence"/>
</dbReference>
<keyword evidence="2" id="KW-1185">Reference proteome</keyword>
<dbReference type="EMBL" id="HF935502">
    <property type="protein sequence ID" value="CCX09998.1"/>
    <property type="molecule type" value="Genomic_DNA"/>
</dbReference>